<keyword evidence="3" id="KW-1185">Reference proteome</keyword>
<proteinExistence type="predicted"/>
<evidence type="ECO:0000313" key="3">
    <source>
        <dbReference type="Proteomes" id="UP000410492"/>
    </source>
</evidence>
<feature type="compositionally biased region" description="Acidic residues" evidence="1">
    <location>
        <begin position="1"/>
        <end position="10"/>
    </location>
</feature>
<dbReference type="OrthoDB" id="26136at2759"/>
<name>A0A653DJJ7_CALMS</name>
<evidence type="ECO:0000256" key="1">
    <source>
        <dbReference type="SAM" id="MobiDB-lite"/>
    </source>
</evidence>
<dbReference type="Proteomes" id="UP000410492">
    <property type="component" value="Unassembled WGS sequence"/>
</dbReference>
<accession>A0A653DJJ7</accession>
<protein>
    <submittedName>
        <fullName evidence="2">Uncharacterized protein</fullName>
    </submittedName>
</protein>
<feature type="region of interest" description="Disordered" evidence="1">
    <location>
        <begin position="1"/>
        <end position="41"/>
    </location>
</feature>
<gene>
    <name evidence="2" type="ORF">CALMAC_LOCUS18087</name>
</gene>
<sequence>MSYQDDEEGVPFDGNPSSFPKDFGYGPFDGDQEIMSSSGDQKPRILLMGLRRKVINTESCIPQNVSK</sequence>
<reference evidence="2 3" key="1">
    <citation type="submission" date="2019-01" db="EMBL/GenBank/DDBJ databases">
        <authorList>
            <person name="Sayadi A."/>
        </authorList>
    </citation>
    <scope>NUCLEOTIDE SEQUENCE [LARGE SCALE GENOMIC DNA]</scope>
</reference>
<organism evidence="2 3">
    <name type="scientific">Callosobruchus maculatus</name>
    <name type="common">Southern cowpea weevil</name>
    <name type="synonym">Pulse bruchid</name>
    <dbReference type="NCBI Taxonomy" id="64391"/>
    <lineage>
        <taxon>Eukaryota</taxon>
        <taxon>Metazoa</taxon>
        <taxon>Ecdysozoa</taxon>
        <taxon>Arthropoda</taxon>
        <taxon>Hexapoda</taxon>
        <taxon>Insecta</taxon>
        <taxon>Pterygota</taxon>
        <taxon>Neoptera</taxon>
        <taxon>Endopterygota</taxon>
        <taxon>Coleoptera</taxon>
        <taxon>Polyphaga</taxon>
        <taxon>Cucujiformia</taxon>
        <taxon>Chrysomeloidea</taxon>
        <taxon>Chrysomelidae</taxon>
        <taxon>Bruchinae</taxon>
        <taxon>Bruchini</taxon>
        <taxon>Callosobruchus</taxon>
    </lineage>
</organism>
<dbReference type="AlphaFoldDB" id="A0A653DJJ7"/>
<dbReference type="EMBL" id="CAACVG010012492">
    <property type="protein sequence ID" value="VEN60363.1"/>
    <property type="molecule type" value="Genomic_DNA"/>
</dbReference>
<evidence type="ECO:0000313" key="2">
    <source>
        <dbReference type="EMBL" id="VEN60363.1"/>
    </source>
</evidence>